<name>A0ABT1JAG0_9ACTN</name>
<keyword evidence="2" id="KW-1185">Reference proteome</keyword>
<dbReference type="RefSeq" id="WP_253804762.1">
    <property type="nucleotide sequence ID" value="NZ_JAMZDX010000009.1"/>
</dbReference>
<accession>A0ABT1JAG0</accession>
<protein>
    <recommendedName>
        <fullName evidence="3">Condensation domain-containing protein</fullName>
    </recommendedName>
</protein>
<sequence>MSAGSFRPERTGPLTWVQQEWLPEQPDAREFSHEDNMFRRLDFPPMPPDRVRLAVRQVLARHEQLRSRLVGLGEDARQVVDAVEPGCDLVLDTVAPESWDLAVTAARRTNFRLSREWPLKLVADHGPDGVTRLAMVVDHCAADGLGVLALYDDLAGALAAAAAGTEWVPAGPVEQPIDLALWESASRGGAAYLRRVLSHRRQQYERLRSGVGEYRPARAAAGGAEGLRFPGCTLSSVRLAKAAQAVADRTEVPVSAVYLAAFATALGAAEQVGTVGVLMLSANRLTPAALRSVRNAVVAVPVVLDVPPAGAFADAVTEAAGEQLRGMRYANADQRLTGALADEILGDLRTSAVASAIYNFMPESALRGEGVPAVVRDAPLDVVEPMPVRDTAAERMFMVTLRQDRVILTMRWREDNTWQRFAEPMLRYMADLILHEAAPGTDAPVFHA</sequence>
<evidence type="ECO:0008006" key="3">
    <source>
        <dbReference type="Google" id="ProtNLM"/>
    </source>
</evidence>
<evidence type="ECO:0000313" key="1">
    <source>
        <dbReference type="EMBL" id="MCP2314437.1"/>
    </source>
</evidence>
<comment type="caution">
    <text evidence="1">The sequence shown here is derived from an EMBL/GenBank/DDBJ whole genome shotgun (WGS) entry which is preliminary data.</text>
</comment>
<dbReference type="SUPFAM" id="SSF52777">
    <property type="entry name" value="CoA-dependent acyltransferases"/>
    <property type="match status" value="2"/>
</dbReference>
<gene>
    <name evidence="1" type="ORF">FHR36_007638</name>
</gene>
<dbReference type="EMBL" id="JAMZDX010000009">
    <property type="protein sequence ID" value="MCP2314437.1"/>
    <property type="molecule type" value="Genomic_DNA"/>
</dbReference>
<dbReference type="Gene3D" id="3.30.559.30">
    <property type="entry name" value="Nonribosomal peptide synthetase, condensation domain"/>
    <property type="match status" value="1"/>
</dbReference>
<dbReference type="Gene3D" id="3.30.559.10">
    <property type="entry name" value="Chloramphenicol acetyltransferase-like domain"/>
    <property type="match status" value="1"/>
</dbReference>
<dbReference type="Proteomes" id="UP001206483">
    <property type="component" value="Unassembled WGS sequence"/>
</dbReference>
<proteinExistence type="predicted"/>
<reference evidence="1 2" key="1">
    <citation type="submission" date="2022-06" db="EMBL/GenBank/DDBJ databases">
        <title>Sequencing the genomes of 1000 actinobacteria strains.</title>
        <authorList>
            <person name="Klenk H.-P."/>
        </authorList>
    </citation>
    <scope>NUCLEOTIDE SEQUENCE [LARGE SCALE GENOMIC DNA]</scope>
    <source>
        <strain evidence="1 2">DSM 41656</strain>
    </source>
</reference>
<dbReference type="InterPro" id="IPR023213">
    <property type="entry name" value="CAT-like_dom_sf"/>
</dbReference>
<organism evidence="1 2">
    <name type="scientific">Kitasatospora paracochleata</name>
    <dbReference type="NCBI Taxonomy" id="58354"/>
    <lineage>
        <taxon>Bacteria</taxon>
        <taxon>Bacillati</taxon>
        <taxon>Actinomycetota</taxon>
        <taxon>Actinomycetes</taxon>
        <taxon>Kitasatosporales</taxon>
        <taxon>Streptomycetaceae</taxon>
        <taxon>Kitasatospora</taxon>
    </lineage>
</organism>
<evidence type="ECO:0000313" key="2">
    <source>
        <dbReference type="Proteomes" id="UP001206483"/>
    </source>
</evidence>